<dbReference type="Gene3D" id="1.10.10.880">
    <property type="entry name" value="Anti sigma-E protein RseA, N-terminal domain"/>
    <property type="match status" value="1"/>
</dbReference>
<proteinExistence type="predicted"/>
<dbReference type="KEGG" id="mlir:LPB04_23845"/>
<geneLocation type="plasmid" evidence="2 3">
    <name>unnamed1</name>
</geneLocation>
<dbReference type="Proteomes" id="UP000593875">
    <property type="component" value="Plasmid unnamed1"/>
</dbReference>
<name>A0A7L9UDJ7_9BURK</name>
<dbReference type="GO" id="GO:0016989">
    <property type="term" value="F:sigma factor antagonist activity"/>
    <property type="evidence" value="ECO:0007669"/>
    <property type="project" value="InterPro"/>
</dbReference>
<gene>
    <name evidence="2" type="ORF">LPB04_23845</name>
</gene>
<dbReference type="Pfam" id="PF03872">
    <property type="entry name" value="RseA_N"/>
    <property type="match status" value="1"/>
</dbReference>
<dbReference type="CDD" id="cd16328">
    <property type="entry name" value="RseA_N"/>
    <property type="match status" value="1"/>
</dbReference>
<dbReference type="EMBL" id="CP062942">
    <property type="protein sequence ID" value="QOL52245.1"/>
    <property type="molecule type" value="Genomic_DNA"/>
</dbReference>
<protein>
    <submittedName>
        <fullName evidence="2">Sigma-E factor negative regulatory protein</fullName>
    </submittedName>
</protein>
<evidence type="ECO:0000313" key="2">
    <source>
        <dbReference type="EMBL" id="QOL52245.1"/>
    </source>
</evidence>
<reference evidence="2 3" key="1">
    <citation type="submission" date="2020-10" db="EMBL/GenBank/DDBJ databases">
        <title>Genome sequencing of Massilia sp. LPB0304.</title>
        <authorList>
            <person name="Kim J."/>
        </authorList>
    </citation>
    <scope>NUCLEOTIDE SEQUENCE [LARGE SCALE GENOMIC DNA]</scope>
    <source>
        <strain evidence="2 3">LPB0304</strain>
        <plasmid evidence="2 3">unnamed1</plasmid>
    </source>
</reference>
<sequence length="99" mass="11173">MDENRKNRERISAFSDGALSTEDHILAQLALRTPEGTEAWEVYRLIGHVMRTSVCFQLSLEFAARMRSRLAAELLPVHSLTSEFEAAKSVMVGDHVTLR</sequence>
<feature type="domain" description="Anti sigma-E protein RseA N-terminal" evidence="1">
    <location>
        <begin position="8"/>
        <end position="82"/>
    </location>
</feature>
<dbReference type="SUPFAM" id="SSF89069">
    <property type="entry name" value="N-terminal, cytoplasmic domain of anti-sigmaE factor RseA"/>
    <property type="match status" value="1"/>
</dbReference>
<evidence type="ECO:0000259" key="1">
    <source>
        <dbReference type="Pfam" id="PF03872"/>
    </source>
</evidence>
<keyword evidence="3" id="KW-1185">Reference proteome</keyword>
<keyword evidence="2" id="KW-0614">Plasmid</keyword>
<accession>A0A7L9UDJ7</accession>
<dbReference type="InterPro" id="IPR005572">
    <property type="entry name" value="Anti-sigma_E_RseA_N"/>
</dbReference>
<evidence type="ECO:0000313" key="3">
    <source>
        <dbReference type="Proteomes" id="UP000593875"/>
    </source>
</evidence>
<organism evidence="2 3">
    <name type="scientific">Massilia litorea</name>
    <dbReference type="NCBI Taxonomy" id="2769491"/>
    <lineage>
        <taxon>Bacteria</taxon>
        <taxon>Pseudomonadati</taxon>
        <taxon>Pseudomonadota</taxon>
        <taxon>Betaproteobacteria</taxon>
        <taxon>Burkholderiales</taxon>
        <taxon>Oxalobacteraceae</taxon>
        <taxon>Telluria group</taxon>
        <taxon>Massilia</taxon>
    </lineage>
</organism>
<dbReference type="RefSeq" id="WP_193689211.1">
    <property type="nucleotide sequence ID" value="NZ_CP062942.1"/>
</dbReference>
<dbReference type="InterPro" id="IPR036147">
    <property type="entry name" value="Anti-sigma_E_RseA_N_sf"/>
</dbReference>
<dbReference type="AlphaFoldDB" id="A0A7L9UDJ7"/>